<dbReference type="EMBL" id="MHPU01000004">
    <property type="protein sequence ID" value="OGZ89679.1"/>
    <property type="molecule type" value="Genomic_DNA"/>
</dbReference>
<reference evidence="1 2" key="1">
    <citation type="journal article" date="2016" name="Nat. Commun.">
        <title>Thousands of microbial genomes shed light on interconnected biogeochemical processes in an aquifer system.</title>
        <authorList>
            <person name="Anantharaman K."/>
            <person name="Brown C.T."/>
            <person name="Hug L.A."/>
            <person name="Sharon I."/>
            <person name="Castelle C.J."/>
            <person name="Probst A.J."/>
            <person name="Thomas B.C."/>
            <person name="Singh A."/>
            <person name="Wilkins M.J."/>
            <person name="Karaoz U."/>
            <person name="Brodie E.L."/>
            <person name="Williams K.H."/>
            <person name="Hubbard S.S."/>
            <person name="Banfield J.F."/>
        </authorList>
    </citation>
    <scope>NUCLEOTIDE SEQUENCE [LARGE SCALE GENOMIC DNA]</scope>
</reference>
<sequence>MSFNLGLDVLLSVGDQSNELRRHLIQAFMDYGCSTDDLDNLLRDCRERRELLNGLAKKVAGPIWEQAEVSVSLEVDFAISFRDFWRQHPEVRISSGAREDCDSAWVGKEPRGACKYQLAHFEELMSFNGILEANFGQKVEYAGFRELVVYASRLPLDVLSHFAIVAPGSLLCHEMQLPKAQRVTGKTFPFASAGSLAMQVGYYSVRDACRREYATNNFFLVRVYE</sequence>
<dbReference type="Proteomes" id="UP000178935">
    <property type="component" value="Unassembled WGS sequence"/>
</dbReference>
<dbReference type="AlphaFoldDB" id="A0A1G2JRA2"/>
<protein>
    <submittedName>
        <fullName evidence="1">Uncharacterized protein</fullName>
    </submittedName>
</protein>
<comment type="caution">
    <text evidence="1">The sequence shown here is derived from an EMBL/GenBank/DDBJ whole genome shotgun (WGS) entry which is preliminary data.</text>
</comment>
<name>A0A1G2JRA2_9BACT</name>
<evidence type="ECO:0000313" key="2">
    <source>
        <dbReference type="Proteomes" id="UP000178935"/>
    </source>
</evidence>
<evidence type="ECO:0000313" key="1">
    <source>
        <dbReference type="EMBL" id="OGZ89679.1"/>
    </source>
</evidence>
<proteinExistence type="predicted"/>
<accession>A0A1G2JRA2</accession>
<gene>
    <name evidence="1" type="ORF">A2561_00575</name>
</gene>
<organism evidence="1 2">
    <name type="scientific">Candidatus Staskawiczbacteria bacterium RIFOXYD1_FULL_32_13</name>
    <dbReference type="NCBI Taxonomy" id="1802234"/>
    <lineage>
        <taxon>Bacteria</taxon>
        <taxon>Candidatus Staskawicziibacteriota</taxon>
    </lineage>
</organism>